<reference evidence="2" key="1">
    <citation type="journal article" date="2022" name="bioRxiv">
        <title>Sequencing and chromosome-scale assembly of the giantPleurodeles waltlgenome.</title>
        <authorList>
            <person name="Brown T."/>
            <person name="Elewa A."/>
            <person name="Iarovenko S."/>
            <person name="Subramanian E."/>
            <person name="Araus A.J."/>
            <person name="Petzold A."/>
            <person name="Susuki M."/>
            <person name="Suzuki K.-i.T."/>
            <person name="Hayashi T."/>
            <person name="Toyoda A."/>
            <person name="Oliveira C."/>
            <person name="Osipova E."/>
            <person name="Leigh N.D."/>
            <person name="Simon A."/>
            <person name="Yun M.H."/>
        </authorList>
    </citation>
    <scope>NUCLEOTIDE SEQUENCE</scope>
    <source>
        <strain evidence="2">20211129_DDA</strain>
        <tissue evidence="2">Liver</tissue>
    </source>
</reference>
<sequence>MGERLLCSRAGSGGLGEDAHSAAGPGVGAGRGRPLCRRAGSGGWDMTPYDTINFIGRFKSNCKLKRSSELLNFLPPKQSPTVRISTAVYTSIRRTVKQTPPPAMGSLSVVGDTPDADDEFFMSFFQRLE</sequence>
<evidence type="ECO:0000256" key="1">
    <source>
        <dbReference type="SAM" id="MobiDB-lite"/>
    </source>
</evidence>
<dbReference type="Proteomes" id="UP001066276">
    <property type="component" value="Chromosome 5"/>
</dbReference>
<feature type="region of interest" description="Disordered" evidence="1">
    <location>
        <begin position="11"/>
        <end position="32"/>
    </location>
</feature>
<proteinExistence type="predicted"/>
<comment type="caution">
    <text evidence="2">The sequence shown here is derived from an EMBL/GenBank/DDBJ whole genome shotgun (WGS) entry which is preliminary data.</text>
</comment>
<keyword evidence="3" id="KW-1185">Reference proteome</keyword>
<dbReference type="AlphaFoldDB" id="A0AAV7S1G5"/>
<evidence type="ECO:0000313" key="2">
    <source>
        <dbReference type="EMBL" id="KAJ1158641.1"/>
    </source>
</evidence>
<protein>
    <submittedName>
        <fullName evidence="2">Uncharacterized protein</fullName>
    </submittedName>
</protein>
<name>A0AAV7S1G5_PLEWA</name>
<gene>
    <name evidence="2" type="ORF">NDU88_011329</name>
</gene>
<evidence type="ECO:0000313" key="3">
    <source>
        <dbReference type="Proteomes" id="UP001066276"/>
    </source>
</evidence>
<organism evidence="2 3">
    <name type="scientific">Pleurodeles waltl</name>
    <name type="common">Iberian ribbed newt</name>
    <dbReference type="NCBI Taxonomy" id="8319"/>
    <lineage>
        <taxon>Eukaryota</taxon>
        <taxon>Metazoa</taxon>
        <taxon>Chordata</taxon>
        <taxon>Craniata</taxon>
        <taxon>Vertebrata</taxon>
        <taxon>Euteleostomi</taxon>
        <taxon>Amphibia</taxon>
        <taxon>Batrachia</taxon>
        <taxon>Caudata</taxon>
        <taxon>Salamandroidea</taxon>
        <taxon>Salamandridae</taxon>
        <taxon>Pleurodelinae</taxon>
        <taxon>Pleurodeles</taxon>
    </lineage>
</organism>
<dbReference type="EMBL" id="JANPWB010000009">
    <property type="protein sequence ID" value="KAJ1158641.1"/>
    <property type="molecule type" value="Genomic_DNA"/>
</dbReference>
<accession>A0AAV7S1G5</accession>